<dbReference type="EMBL" id="JAMZMK010000329">
    <property type="protein sequence ID" value="KAI7756624.1"/>
    <property type="molecule type" value="Genomic_DNA"/>
</dbReference>
<gene>
    <name evidence="1" type="ORF">M8C21_021375</name>
</gene>
<evidence type="ECO:0000313" key="1">
    <source>
        <dbReference type="EMBL" id="KAI7756624.1"/>
    </source>
</evidence>
<organism evidence="1 2">
    <name type="scientific">Ambrosia artemisiifolia</name>
    <name type="common">Common ragweed</name>
    <dbReference type="NCBI Taxonomy" id="4212"/>
    <lineage>
        <taxon>Eukaryota</taxon>
        <taxon>Viridiplantae</taxon>
        <taxon>Streptophyta</taxon>
        <taxon>Embryophyta</taxon>
        <taxon>Tracheophyta</taxon>
        <taxon>Spermatophyta</taxon>
        <taxon>Magnoliopsida</taxon>
        <taxon>eudicotyledons</taxon>
        <taxon>Gunneridae</taxon>
        <taxon>Pentapetalae</taxon>
        <taxon>asterids</taxon>
        <taxon>campanulids</taxon>
        <taxon>Asterales</taxon>
        <taxon>Asteraceae</taxon>
        <taxon>Asteroideae</taxon>
        <taxon>Heliantheae alliance</taxon>
        <taxon>Heliantheae</taxon>
        <taxon>Ambrosia</taxon>
    </lineage>
</organism>
<feature type="non-terminal residue" evidence="1">
    <location>
        <position position="1"/>
    </location>
</feature>
<dbReference type="Proteomes" id="UP001206925">
    <property type="component" value="Unassembled WGS sequence"/>
</dbReference>
<name>A0AAD5GXH7_AMBAR</name>
<sequence length="111" mass="12847">CFKFLKILFSVKIQDAMFGLELLLEKPMEVILPTPPPKFYCELCRLGRADLFWVTVAQPLLPVKLVIANVPTDGTNPMQSVEKTFQLTRAYRELLVKPEYDVQSKRINYLE</sequence>
<accession>A0AAD5GXH7</accession>
<comment type="caution">
    <text evidence="1">The sequence shown here is derived from an EMBL/GenBank/DDBJ whole genome shotgun (WGS) entry which is preliminary data.</text>
</comment>
<dbReference type="AlphaFoldDB" id="A0AAD5GXH7"/>
<proteinExistence type="predicted"/>
<keyword evidence="2" id="KW-1185">Reference proteome</keyword>
<protein>
    <submittedName>
        <fullName evidence="1">Uncharacterized protein</fullName>
    </submittedName>
</protein>
<reference evidence="1" key="1">
    <citation type="submission" date="2022-06" db="EMBL/GenBank/DDBJ databases">
        <title>Uncovering the hologenomic basis of an extraordinary plant invasion.</title>
        <authorList>
            <person name="Bieker V.C."/>
            <person name="Martin M.D."/>
            <person name="Gilbert T."/>
            <person name="Hodgins K."/>
            <person name="Battlay P."/>
            <person name="Petersen B."/>
            <person name="Wilson J."/>
        </authorList>
    </citation>
    <scope>NUCLEOTIDE SEQUENCE</scope>
    <source>
        <strain evidence="1">AA19_3_7</strain>
        <tissue evidence="1">Leaf</tissue>
    </source>
</reference>
<evidence type="ECO:0000313" key="2">
    <source>
        <dbReference type="Proteomes" id="UP001206925"/>
    </source>
</evidence>